<feature type="region of interest" description="Disordered" evidence="1">
    <location>
        <begin position="57"/>
        <end position="108"/>
    </location>
</feature>
<keyword evidence="3" id="KW-1185">Reference proteome</keyword>
<dbReference type="OrthoDB" id="2439588at2759"/>
<reference evidence="2 3" key="1">
    <citation type="submission" date="2018-08" db="EMBL/GenBank/DDBJ databases">
        <title>Genome and evolution of the arbuscular mycorrhizal fungus Diversispora epigaea (formerly Glomus versiforme) and its bacterial endosymbionts.</title>
        <authorList>
            <person name="Sun X."/>
            <person name="Fei Z."/>
            <person name="Harrison M."/>
        </authorList>
    </citation>
    <scope>NUCLEOTIDE SEQUENCE [LARGE SCALE GENOMIC DNA]</scope>
    <source>
        <strain evidence="2 3">IT104</strain>
    </source>
</reference>
<sequence>MYPRKSLQKGGSRETSTASTSTSYKVNETAGTSTVDMELLLTKENLLNQDKLVEVNPDTSHQINNNIEDNIKGKGKEAEDNTTDVNTTATDGKDARAGTDDTESVNSEDSFLSEHEEWRKKINLQKYKVWIKTVAIKGKNLKEKIDSVADLLDKNNIKIITIKTEKNIEDKQMNPRQTLTRAAISQNRTNNNENGVKFWDMTESAIQEESEKISKSAISLLEALLLSEIVSIKLLTKECGSWHHLANVDADDDTTIYVGKCFEDTYEWISRFNGQCQSERTVDMFLIGSCAKTPQTIFTYGENHSDADREDKITRSQNSRVGKSCDFLYWSSSREGIGENSGPTHKDNHDKARTSFIDVIKVSRAQHIKHEIQMIERSGRNPLPESLQKAMTSILIPFFHIIGMRIRFYLFFQISGDLYGIWDWASEYLPTKNADVGEIALLCKRFLVHENLIEHVGRMTNILAKKSKTFKDKKDRTSESSQPTVVLNKFRTPTEKNSAT</sequence>
<proteinExistence type="predicted"/>
<protein>
    <submittedName>
        <fullName evidence="2">Uncharacterized protein</fullName>
    </submittedName>
</protein>
<evidence type="ECO:0000313" key="3">
    <source>
        <dbReference type="Proteomes" id="UP000266861"/>
    </source>
</evidence>
<evidence type="ECO:0000256" key="1">
    <source>
        <dbReference type="SAM" id="MobiDB-lite"/>
    </source>
</evidence>
<accession>A0A397GVA4</accession>
<evidence type="ECO:0000313" key="2">
    <source>
        <dbReference type="EMBL" id="RHZ54951.1"/>
    </source>
</evidence>
<feature type="compositionally biased region" description="Polar residues" evidence="1">
    <location>
        <begin position="57"/>
        <end position="68"/>
    </location>
</feature>
<dbReference type="Proteomes" id="UP000266861">
    <property type="component" value="Unassembled WGS sequence"/>
</dbReference>
<gene>
    <name evidence="2" type="ORF">Glove_421g119</name>
</gene>
<feature type="region of interest" description="Disordered" evidence="1">
    <location>
        <begin position="1"/>
        <end position="25"/>
    </location>
</feature>
<organism evidence="2 3">
    <name type="scientific">Diversispora epigaea</name>
    <dbReference type="NCBI Taxonomy" id="1348612"/>
    <lineage>
        <taxon>Eukaryota</taxon>
        <taxon>Fungi</taxon>
        <taxon>Fungi incertae sedis</taxon>
        <taxon>Mucoromycota</taxon>
        <taxon>Glomeromycotina</taxon>
        <taxon>Glomeromycetes</taxon>
        <taxon>Diversisporales</taxon>
        <taxon>Diversisporaceae</taxon>
        <taxon>Diversispora</taxon>
    </lineage>
</organism>
<comment type="caution">
    <text evidence="2">The sequence shown here is derived from an EMBL/GenBank/DDBJ whole genome shotgun (WGS) entry which is preliminary data.</text>
</comment>
<name>A0A397GVA4_9GLOM</name>
<feature type="compositionally biased region" description="Basic and acidic residues" evidence="1">
    <location>
        <begin position="69"/>
        <end position="79"/>
    </location>
</feature>
<feature type="region of interest" description="Disordered" evidence="1">
    <location>
        <begin position="469"/>
        <end position="500"/>
    </location>
</feature>
<dbReference type="AlphaFoldDB" id="A0A397GVA4"/>
<dbReference type="EMBL" id="PQFF01000373">
    <property type="protein sequence ID" value="RHZ54951.1"/>
    <property type="molecule type" value="Genomic_DNA"/>
</dbReference>
<feature type="compositionally biased region" description="Basic and acidic residues" evidence="1">
    <location>
        <begin position="469"/>
        <end position="478"/>
    </location>
</feature>